<evidence type="ECO:0000313" key="2">
    <source>
        <dbReference type="EMBL" id="TPX17796.1"/>
    </source>
</evidence>
<feature type="compositionally biased region" description="Low complexity" evidence="1">
    <location>
        <begin position="56"/>
        <end position="70"/>
    </location>
</feature>
<feature type="compositionally biased region" description="Polar residues" evidence="1">
    <location>
        <begin position="358"/>
        <end position="367"/>
    </location>
</feature>
<feature type="compositionally biased region" description="Basic and acidic residues" evidence="1">
    <location>
        <begin position="308"/>
        <end position="317"/>
    </location>
</feature>
<dbReference type="PANTHER" id="PTHR42023">
    <property type="entry name" value="BHLH DOMAIN-CONTAINING PROTEIN"/>
    <property type="match status" value="1"/>
</dbReference>
<dbReference type="InParanoid" id="A0A507BEQ0"/>
<dbReference type="GeneID" id="41970344"/>
<evidence type="ECO:0000256" key="1">
    <source>
        <dbReference type="SAM" id="MobiDB-lite"/>
    </source>
</evidence>
<evidence type="ECO:0000313" key="3">
    <source>
        <dbReference type="Proteomes" id="UP000319257"/>
    </source>
</evidence>
<feature type="compositionally biased region" description="Low complexity" evidence="1">
    <location>
        <begin position="216"/>
        <end position="239"/>
    </location>
</feature>
<dbReference type="Proteomes" id="UP000319257">
    <property type="component" value="Unassembled WGS sequence"/>
</dbReference>
<feature type="compositionally biased region" description="Polar residues" evidence="1">
    <location>
        <begin position="180"/>
        <end position="203"/>
    </location>
</feature>
<organism evidence="2 3">
    <name type="scientific">Thyridium curvatum</name>
    <dbReference type="NCBI Taxonomy" id="1093900"/>
    <lineage>
        <taxon>Eukaryota</taxon>
        <taxon>Fungi</taxon>
        <taxon>Dikarya</taxon>
        <taxon>Ascomycota</taxon>
        <taxon>Pezizomycotina</taxon>
        <taxon>Sordariomycetes</taxon>
        <taxon>Sordariomycetidae</taxon>
        <taxon>Thyridiales</taxon>
        <taxon>Thyridiaceae</taxon>
        <taxon>Thyridium</taxon>
    </lineage>
</organism>
<feature type="compositionally biased region" description="Polar residues" evidence="1">
    <location>
        <begin position="539"/>
        <end position="549"/>
    </location>
</feature>
<feature type="compositionally biased region" description="Basic residues" evidence="1">
    <location>
        <begin position="44"/>
        <end position="55"/>
    </location>
</feature>
<feature type="compositionally biased region" description="Low complexity" evidence="1">
    <location>
        <begin position="571"/>
        <end position="587"/>
    </location>
</feature>
<protein>
    <submittedName>
        <fullName evidence="2">Uncharacterized protein</fullName>
    </submittedName>
</protein>
<dbReference type="PANTHER" id="PTHR42023:SF1">
    <property type="entry name" value="BHLH DOMAIN-CONTAINING PROTEIN"/>
    <property type="match status" value="1"/>
</dbReference>
<feature type="compositionally biased region" description="Low complexity" evidence="1">
    <location>
        <begin position="628"/>
        <end position="644"/>
    </location>
</feature>
<name>A0A507BEQ0_9PEZI</name>
<dbReference type="OrthoDB" id="4507572at2759"/>
<gene>
    <name evidence="2" type="ORF">E0L32_002897</name>
</gene>
<feature type="compositionally biased region" description="Low complexity" evidence="1">
    <location>
        <begin position="599"/>
        <end position="612"/>
    </location>
</feature>
<feature type="region of interest" description="Disordered" evidence="1">
    <location>
        <begin position="1"/>
        <end position="683"/>
    </location>
</feature>
<keyword evidence="3" id="KW-1185">Reference proteome</keyword>
<dbReference type="EMBL" id="SKBQ01000012">
    <property type="protein sequence ID" value="TPX17796.1"/>
    <property type="molecule type" value="Genomic_DNA"/>
</dbReference>
<sequence length="876" mass="96051">MAAMWDHLRTGNYGGGGGPASAHAPPGRRGDGDLMMAGAAHHYPQQRRRHHHHHPGQQQQHDYYDSNYYYYDDRDSRPRKQARSPMMTREGHGGGSHTTSTTAEPRPRRRAGGAPGYTYEIRGGPAPARPPREFMEQQQQQQQQQHHRYLHDSGPAPGSHHHGGPPPPPRHSNHQYPPQRGSSFRPTSSLYSQPSPINTNFDAQQQPQRHPRYQQHHYNYQPQQPRYAHAPTSPDEVSPPSSPEYLAPGLHQSQEDVSPIDDTPELAAQQLAQMNINQQGTPPQGKSNIPMMRRERRQTQNAAANTLRETKSRERMRQHAHSQAGQHPQQPPQDPRTNSMSSQRGYKGGPVLWDPNSGELTSSNKGRPSQVKPAEYAKGLGTGPDSLAGARAALKPTTKTADQPRAQAPTSFGDRMKKMARNMADATRNREPSPAAESATDPAAGAFVANRPAWNGASGRTTLVAPVRDNQDVAPLKIPPKSSKRTPVSSPVRTHDVGNQHNQPGGLNIMMGSPPVSPPAGGETPGRETIRRIVPSSEMAPQQQPSTPQAGAVSYPSPPVSAGLNHRDSLPSQQPAAPSPSPTSQQPIKRKPAPAGGHQQQDSVSSVYSQSDPYNYKHYAAQPPPPQSSQQQQQLQDPWQQPPSRFSVTTYDATPRESLDEFAPSDAPPVPAMPNNVNSSPLAGNRLQESMMERRRPPKLGHADSASIRGEPIVISLKDQWNTPGGGAAAHERKPVPRGVARAATDSSAAARPQSGISVAGSVHKMLPPAPPETTAKDRVTQLNAQLASLAQRRVNIARSIKQMTELMPQDNIMDSAEVIHKRELEKRKVEGLKLELSEVQREEYELGLKLHRAYKRMDQNADFEPTTLWVRRVTG</sequence>
<reference evidence="2 3" key="1">
    <citation type="submission" date="2019-06" db="EMBL/GenBank/DDBJ databases">
        <title>Draft genome sequence of the filamentous fungus Phialemoniopsis curvata isolated from diesel fuel.</title>
        <authorList>
            <person name="Varaljay V.A."/>
            <person name="Lyon W.J."/>
            <person name="Crouch A.L."/>
            <person name="Drake C.E."/>
            <person name="Hollomon J.M."/>
            <person name="Nadeau L.J."/>
            <person name="Nunn H.S."/>
            <person name="Stevenson B.S."/>
            <person name="Bojanowski C.L."/>
            <person name="Crookes-Goodson W.J."/>
        </authorList>
    </citation>
    <scope>NUCLEOTIDE SEQUENCE [LARGE SCALE GENOMIC DNA]</scope>
    <source>
        <strain evidence="2 3">D216</strain>
    </source>
</reference>
<dbReference type="RefSeq" id="XP_030999507.1">
    <property type="nucleotide sequence ID" value="XM_031137137.1"/>
</dbReference>
<feature type="compositionally biased region" description="Polar residues" evidence="1">
    <location>
        <begin position="335"/>
        <end position="344"/>
    </location>
</feature>
<accession>A0A507BEQ0</accession>
<feature type="compositionally biased region" description="Polar residues" evidence="1">
    <location>
        <begin position="270"/>
        <end position="287"/>
    </location>
</feature>
<dbReference type="STRING" id="1093900.A0A507BEQ0"/>
<dbReference type="AlphaFoldDB" id="A0A507BEQ0"/>
<proteinExistence type="predicted"/>
<comment type="caution">
    <text evidence="2">The sequence shown here is derived from an EMBL/GenBank/DDBJ whole genome shotgun (WGS) entry which is preliminary data.</text>
</comment>